<gene>
    <name evidence="2" type="ORF">ANN_11575</name>
</gene>
<feature type="compositionally biased region" description="Basic and acidic residues" evidence="1">
    <location>
        <begin position="113"/>
        <end position="124"/>
    </location>
</feature>
<reference evidence="2 3" key="1">
    <citation type="journal article" date="2022" name="Allergy">
        <title>Genome assembly and annotation of Periplaneta americana reveal a comprehensive cockroach allergen profile.</title>
        <authorList>
            <person name="Wang L."/>
            <person name="Xiong Q."/>
            <person name="Saelim N."/>
            <person name="Wang L."/>
            <person name="Nong W."/>
            <person name="Wan A.T."/>
            <person name="Shi M."/>
            <person name="Liu X."/>
            <person name="Cao Q."/>
            <person name="Hui J.H.L."/>
            <person name="Sookrung N."/>
            <person name="Leung T.F."/>
            <person name="Tungtrongchitr A."/>
            <person name="Tsui S.K.W."/>
        </authorList>
    </citation>
    <scope>NUCLEOTIDE SEQUENCE [LARGE SCALE GENOMIC DNA]</scope>
    <source>
        <strain evidence="2">PWHHKU_190912</strain>
    </source>
</reference>
<keyword evidence="3" id="KW-1185">Reference proteome</keyword>
<evidence type="ECO:0000313" key="3">
    <source>
        <dbReference type="Proteomes" id="UP001148838"/>
    </source>
</evidence>
<feature type="compositionally biased region" description="Acidic residues" evidence="1">
    <location>
        <begin position="125"/>
        <end position="134"/>
    </location>
</feature>
<evidence type="ECO:0000256" key="1">
    <source>
        <dbReference type="SAM" id="MobiDB-lite"/>
    </source>
</evidence>
<dbReference type="Proteomes" id="UP001148838">
    <property type="component" value="Unassembled WGS sequence"/>
</dbReference>
<proteinExistence type="predicted"/>
<name>A0ABQ8T5E7_PERAM</name>
<sequence length="149" mass="18051">MSQRTWRRIPVSTDNAGAHTDPLDWVEEQRLRIFENTVFRKIFDAKRDEVTGEWRKLHNAELHALYSSPGTIRNIKSIRLRWAGHVAAKQERGGKEEEEEKEKQRKRKKTRKREKEKGRKRKDEEREEAEDEEVAERKMKMRKESKRRK</sequence>
<dbReference type="EMBL" id="JAJSOF020000015">
    <property type="protein sequence ID" value="KAJ4441717.1"/>
    <property type="molecule type" value="Genomic_DNA"/>
</dbReference>
<feature type="compositionally biased region" description="Basic residues" evidence="1">
    <location>
        <begin position="139"/>
        <end position="149"/>
    </location>
</feature>
<feature type="region of interest" description="Disordered" evidence="1">
    <location>
        <begin position="86"/>
        <end position="149"/>
    </location>
</feature>
<evidence type="ECO:0000313" key="2">
    <source>
        <dbReference type="EMBL" id="KAJ4441717.1"/>
    </source>
</evidence>
<protein>
    <submittedName>
        <fullName evidence="2">Uncharacterized protein</fullName>
    </submittedName>
</protein>
<accession>A0ABQ8T5E7</accession>
<comment type="caution">
    <text evidence="2">The sequence shown here is derived from an EMBL/GenBank/DDBJ whole genome shotgun (WGS) entry which is preliminary data.</text>
</comment>
<feature type="region of interest" description="Disordered" evidence="1">
    <location>
        <begin position="1"/>
        <end position="20"/>
    </location>
</feature>
<organism evidence="2 3">
    <name type="scientific">Periplaneta americana</name>
    <name type="common">American cockroach</name>
    <name type="synonym">Blatta americana</name>
    <dbReference type="NCBI Taxonomy" id="6978"/>
    <lineage>
        <taxon>Eukaryota</taxon>
        <taxon>Metazoa</taxon>
        <taxon>Ecdysozoa</taxon>
        <taxon>Arthropoda</taxon>
        <taxon>Hexapoda</taxon>
        <taxon>Insecta</taxon>
        <taxon>Pterygota</taxon>
        <taxon>Neoptera</taxon>
        <taxon>Polyneoptera</taxon>
        <taxon>Dictyoptera</taxon>
        <taxon>Blattodea</taxon>
        <taxon>Blattoidea</taxon>
        <taxon>Blattidae</taxon>
        <taxon>Blattinae</taxon>
        <taxon>Periplaneta</taxon>
    </lineage>
</organism>